<comment type="caution">
    <text evidence="3">The sequence shown here is derived from an EMBL/GenBank/DDBJ whole genome shotgun (WGS) entry which is preliminary data.</text>
</comment>
<feature type="non-terminal residue" evidence="3">
    <location>
        <position position="1"/>
    </location>
</feature>
<dbReference type="InterPro" id="IPR001404">
    <property type="entry name" value="Hsp90_fam"/>
</dbReference>
<gene>
    <name evidence="3" type="ORF">GX523_07730</name>
</gene>
<evidence type="ECO:0000313" key="4">
    <source>
        <dbReference type="Proteomes" id="UP000553059"/>
    </source>
</evidence>
<dbReference type="GO" id="GO:0051082">
    <property type="term" value="F:unfolded protein binding"/>
    <property type="evidence" value="ECO:0007669"/>
    <property type="project" value="InterPro"/>
</dbReference>
<evidence type="ECO:0000313" key="3">
    <source>
        <dbReference type="EMBL" id="HHY26625.1"/>
    </source>
</evidence>
<evidence type="ECO:0000256" key="2">
    <source>
        <dbReference type="ARBA" id="ARBA00023186"/>
    </source>
</evidence>
<proteinExistence type="inferred from homology"/>
<dbReference type="PANTHER" id="PTHR11528">
    <property type="entry name" value="HEAT SHOCK PROTEIN 90 FAMILY MEMBER"/>
    <property type="match status" value="1"/>
</dbReference>
<dbReference type="Pfam" id="PF00183">
    <property type="entry name" value="HSP90"/>
    <property type="match status" value="1"/>
</dbReference>
<comment type="similarity">
    <text evidence="1">Belongs to the heat shock protein 90 family.</text>
</comment>
<dbReference type="GO" id="GO:0005524">
    <property type="term" value="F:ATP binding"/>
    <property type="evidence" value="ECO:0007669"/>
    <property type="project" value="InterPro"/>
</dbReference>
<dbReference type="GO" id="GO:0016887">
    <property type="term" value="F:ATP hydrolysis activity"/>
    <property type="evidence" value="ECO:0007669"/>
    <property type="project" value="InterPro"/>
</dbReference>
<accession>A0A7C6Z422</accession>
<keyword evidence="2" id="KW-0143">Chaperone</keyword>
<dbReference type="Gene3D" id="1.20.120.790">
    <property type="entry name" value="Heat shock protein 90, C-terminal domain"/>
    <property type="match status" value="1"/>
</dbReference>
<name>A0A7C6Z422_9FIRM</name>
<dbReference type="GO" id="GO:0140662">
    <property type="term" value="F:ATP-dependent protein folding chaperone"/>
    <property type="evidence" value="ECO:0007669"/>
    <property type="project" value="InterPro"/>
</dbReference>
<sequence>LLSEEELKEFNGWLKEVLGMKVTEVRESKRLVDSPAIILSHYGTHSMQRMMQMMNRDIQDVPAGILEINPKHALIQRLNDLRKNEDSFAPLAAEQLFANAQIAAGIIVDPRSMVHRLNEILEKALR</sequence>
<dbReference type="EMBL" id="DUTF01000170">
    <property type="protein sequence ID" value="HHY26625.1"/>
    <property type="molecule type" value="Genomic_DNA"/>
</dbReference>
<dbReference type="Proteomes" id="UP000553059">
    <property type="component" value="Unassembled WGS sequence"/>
</dbReference>
<reference evidence="3 4" key="1">
    <citation type="journal article" date="2020" name="Biotechnol. Biofuels">
        <title>New insights from the biogas microbiome by comprehensive genome-resolved metagenomics of nearly 1600 species originating from multiple anaerobic digesters.</title>
        <authorList>
            <person name="Campanaro S."/>
            <person name="Treu L."/>
            <person name="Rodriguez-R L.M."/>
            <person name="Kovalovszki A."/>
            <person name="Ziels R.M."/>
            <person name="Maus I."/>
            <person name="Zhu X."/>
            <person name="Kougias P.G."/>
            <person name="Basile A."/>
            <person name="Luo G."/>
            <person name="Schluter A."/>
            <person name="Konstantinidis K.T."/>
            <person name="Angelidaki I."/>
        </authorList>
    </citation>
    <scope>NUCLEOTIDE SEQUENCE [LARGE SCALE GENOMIC DNA]</scope>
    <source>
        <strain evidence="3">AS05jafATM_4</strain>
    </source>
</reference>
<protein>
    <submittedName>
        <fullName evidence="3">Molecular chaperone HtpG</fullName>
    </submittedName>
</protein>
<organism evidence="3 4">
    <name type="scientific">Desulfitobacterium dehalogenans</name>
    <dbReference type="NCBI Taxonomy" id="36854"/>
    <lineage>
        <taxon>Bacteria</taxon>
        <taxon>Bacillati</taxon>
        <taxon>Bacillota</taxon>
        <taxon>Clostridia</taxon>
        <taxon>Eubacteriales</taxon>
        <taxon>Desulfitobacteriaceae</taxon>
        <taxon>Desulfitobacterium</taxon>
    </lineage>
</organism>
<evidence type="ECO:0000256" key="1">
    <source>
        <dbReference type="ARBA" id="ARBA00008239"/>
    </source>
</evidence>
<dbReference type="AlphaFoldDB" id="A0A7C6Z422"/>
<dbReference type="SUPFAM" id="SSF110942">
    <property type="entry name" value="HSP90 C-terminal domain"/>
    <property type="match status" value="1"/>
</dbReference>
<dbReference type="InterPro" id="IPR037196">
    <property type="entry name" value="HSP90_C"/>
</dbReference>